<dbReference type="SMART" id="SM00267">
    <property type="entry name" value="GGDEF"/>
    <property type="match status" value="1"/>
</dbReference>
<dbReference type="InterPro" id="IPR000014">
    <property type="entry name" value="PAS"/>
</dbReference>
<dbReference type="Proteomes" id="UP001286174">
    <property type="component" value="Unassembled WGS sequence"/>
</dbReference>
<protein>
    <submittedName>
        <fullName evidence="3">Diguanylate cyclase</fullName>
        <ecNumber evidence="3">2.7.7.65</ecNumber>
    </submittedName>
</protein>
<organism evidence="3 4">
    <name type="scientific">Grylomicrobium aquisgranensis</name>
    <dbReference type="NCBI Taxonomy" id="2926318"/>
    <lineage>
        <taxon>Bacteria</taxon>
        <taxon>Bacillati</taxon>
        <taxon>Bacillota</taxon>
        <taxon>Erysipelotrichia</taxon>
        <taxon>Erysipelotrichales</taxon>
        <taxon>Erysipelotrichaceae</taxon>
        <taxon>Grylomicrobium</taxon>
    </lineage>
</organism>
<dbReference type="EMBL" id="JALBUR010000007">
    <property type="protein sequence ID" value="MDX8419298.1"/>
    <property type="molecule type" value="Genomic_DNA"/>
</dbReference>
<dbReference type="CDD" id="cd01949">
    <property type="entry name" value="GGDEF"/>
    <property type="match status" value="1"/>
</dbReference>
<dbReference type="EC" id="2.7.7.65" evidence="3"/>
<accession>A0AB35U2K8</accession>
<keyword evidence="3" id="KW-0548">Nucleotidyltransferase</keyword>
<name>A0AB35U2K8_9FIRM</name>
<keyword evidence="3" id="KW-0808">Transferase</keyword>
<evidence type="ECO:0000259" key="1">
    <source>
        <dbReference type="PROSITE" id="PS50839"/>
    </source>
</evidence>
<gene>
    <name evidence="3" type="ORF">MOZ60_04220</name>
</gene>
<dbReference type="PROSITE" id="PS50887">
    <property type="entry name" value="GGDEF"/>
    <property type="match status" value="1"/>
</dbReference>
<proteinExistence type="predicted"/>
<keyword evidence="4" id="KW-1185">Reference proteome</keyword>
<dbReference type="GO" id="GO:0052621">
    <property type="term" value="F:diguanylate cyclase activity"/>
    <property type="evidence" value="ECO:0007669"/>
    <property type="project" value="UniProtKB-EC"/>
</dbReference>
<dbReference type="SMART" id="SM01079">
    <property type="entry name" value="CHASE"/>
    <property type="match status" value="1"/>
</dbReference>
<evidence type="ECO:0000313" key="4">
    <source>
        <dbReference type="Proteomes" id="UP001286174"/>
    </source>
</evidence>
<dbReference type="Gene3D" id="3.30.70.270">
    <property type="match status" value="1"/>
</dbReference>
<dbReference type="InterPro" id="IPR043128">
    <property type="entry name" value="Rev_trsase/Diguanyl_cyclase"/>
</dbReference>
<dbReference type="SUPFAM" id="SSF55785">
    <property type="entry name" value="PYP-like sensor domain (PAS domain)"/>
    <property type="match status" value="1"/>
</dbReference>
<reference evidence="3 4" key="1">
    <citation type="submission" date="2022-03" db="EMBL/GenBank/DDBJ databases">
        <title>Novel taxa within the pig intestine.</title>
        <authorList>
            <person name="Wylensek D."/>
            <person name="Bishof K."/>
            <person name="Afrizal A."/>
            <person name="Clavel T."/>
        </authorList>
    </citation>
    <scope>NUCLEOTIDE SEQUENCE [LARGE SCALE GENOMIC DNA]</scope>
    <source>
        <strain evidence="3 4">CLA-KB-P133</strain>
    </source>
</reference>
<dbReference type="AlphaFoldDB" id="A0AB35U2K8"/>
<dbReference type="Gene3D" id="3.30.450.20">
    <property type="entry name" value="PAS domain"/>
    <property type="match status" value="1"/>
</dbReference>
<feature type="domain" description="CHASE" evidence="1">
    <location>
        <begin position="99"/>
        <end position="188"/>
    </location>
</feature>
<feature type="domain" description="GGDEF" evidence="2">
    <location>
        <begin position="313"/>
        <end position="444"/>
    </location>
</feature>
<evidence type="ECO:0000259" key="2">
    <source>
        <dbReference type="PROSITE" id="PS50887"/>
    </source>
</evidence>
<dbReference type="InterPro" id="IPR000160">
    <property type="entry name" value="GGDEF_dom"/>
</dbReference>
<dbReference type="PROSITE" id="PS50839">
    <property type="entry name" value="CHASE"/>
    <property type="match status" value="1"/>
</dbReference>
<dbReference type="NCBIfam" id="TIGR00254">
    <property type="entry name" value="GGDEF"/>
    <property type="match status" value="1"/>
</dbReference>
<dbReference type="InterPro" id="IPR035965">
    <property type="entry name" value="PAS-like_dom_sf"/>
</dbReference>
<dbReference type="InterPro" id="IPR050469">
    <property type="entry name" value="Diguanylate_Cyclase"/>
</dbReference>
<evidence type="ECO:0000313" key="3">
    <source>
        <dbReference type="EMBL" id="MDX8419298.1"/>
    </source>
</evidence>
<dbReference type="RefSeq" id="WP_370595766.1">
    <property type="nucleotide sequence ID" value="NZ_JALBUR010000007.1"/>
</dbReference>
<dbReference type="InterPro" id="IPR029787">
    <property type="entry name" value="Nucleotide_cyclase"/>
</dbReference>
<dbReference type="InterPro" id="IPR006189">
    <property type="entry name" value="CHASE_dom"/>
</dbReference>
<dbReference type="CDD" id="cd00130">
    <property type="entry name" value="PAS"/>
    <property type="match status" value="1"/>
</dbReference>
<dbReference type="PANTHER" id="PTHR45138:SF9">
    <property type="entry name" value="DIGUANYLATE CYCLASE DGCM-RELATED"/>
    <property type="match status" value="1"/>
</dbReference>
<dbReference type="SUPFAM" id="SSF55073">
    <property type="entry name" value="Nucleotide cyclase"/>
    <property type="match status" value="1"/>
</dbReference>
<comment type="caution">
    <text evidence="3">The sequence shown here is derived from an EMBL/GenBank/DDBJ whole genome shotgun (WGS) entry which is preliminary data.</text>
</comment>
<dbReference type="Pfam" id="PF00990">
    <property type="entry name" value="GGDEF"/>
    <property type="match status" value="1"/>
</dbReference>
<dbReference type="PANTHER" id="PTHR45138">
    <property type="entry name" value="REGULATORY COMPONENTS OF SENSORY TRANSDUCTION SYSTEM"/>
    <property type="match status" value="1"/>
</dbReference>
<dbReference type="PROSITE" id="PS51257">
    <property type="entry name" value="PROKAR_LIPOPROTEIN"/>
    <property type="match status" value="1"/>
</dbReference>
<sequence length="596" mass="66262">MKLSRSQKTLLIAAAVLLVFISCISTYLIHSDDISNQHVRAYDVTAAYAQELKHDFQSGIDKSSLLEEELVANNGSLDYFDQAAKLLMTDHVAMIEIAPNGVITNTYPDSDTQIGLDLNQDSGALAVMQYAKEQDAPVMYGPFTIDTAGECVCITNPVYLNNGGQFWGYVIIAIKVPDAYAHTLDALSSLGYNYSLQTTMSPLQNQNVEISSSSQNGETLENPATFTFSIGYCDWTLQVAPVKGWKSSRAVPFGIFSALCCIAFEGLLYLTLHTKQQDKRLNILAYQDALTGLLSRGGFIKQLDEASQNPFVNRYTLVFLDLDDFKVINDVHGHAAGDKALEHLAYYLRSSFPSDSLIGRTGGDEFCVVIWNRTPDECAKMIQKAIASEQVFEIDGKTIRYTISAGYADAPEQAQSRSALMILADEALYAAKISGKHEARHYDPSMADIKREQLGFSTKALASGIPGSFLIYKSDPEDEEILFANDSLVHLLGCDNYDDFCAYTGGRFTNIIVPEDRQRVEDSIWEQINHQKEIETTKRPYYEDYVEYSIIVKGGKVIPVIDVGRLVEDSSYGGVFFVFIHEKEAMKEDFLKKSSR</sequence>